<gene>
    <name evidence="4" type="ORF">NE237_029238</name>
</gene>
<dbReference type="FunFam" id="3.40.50.2000:FF:000054">
    <property type="entry name" value="Glycosyltransferase"/>
    <property type="match status" value="1"/>
</dbReference>
<keyword evidence="5" id="KW-1185">Reference proteome</keyword>
<organism evidence="4 5">
    <name type="scientific">Protea cynaroides</name>
    <dbReference type="NCBI Taxonomy" id="273540"/>
    <lineage>
        <taxon>Eukaryota</taxon>
        <taxon>Viridiplantae</taxon>
        <taxon>Streptophyta</taxon>
        <taxon>Embryophyta</taxon>
        <taxon>Tracheophyta</taxon>
        <taxon>Spermatophyta</taxon>
        <taxon>Magnoliopsida</taxon>
        <taxon>Proteales</taxon>
        <taxon>Proteaceae</taxon>
        <taxon>Protea</taxon>
    </lineage>
</organism>
<dbReference type="InterPro" id="IPR002213">
    <property type="entry name" value="UDP_glucos_trans"/>
</dbReference>
<evidence type="ECO:0000256" key="2">
    <source>
        <dbReference type="ARBA" id="ARBA00022679"/>
    </source>
</evidence>
<keyword evidence="3" id="KW-0472">Membrane</keyword>
<name>A0A9Q0GSS0_9MAGN</name>
<dbReference type="PANTHER" id="PTHR48046:SF6">
    <property type="entry name" value="GLYCOSYLTRANSFERASE"/>
    <property type="match status" value="1"/>
</dbReference>
<dbReference type="EMBL" id="JAMYWD010000012">
    <property type="protein sequence ID" value="KAJ4952406.1"/>
    <property type="molecule type" value="Genomic_DNA"/>
</dbReference>
<evidence type="ECO:0000313" key="5">
    <source>
        <dbReference type="Proteomes" id="UP001141806"/>
    </source>
</evidence>
<keyword evidence="2" id="KW-0808">Transferase</keyword>
<evidence type="ECO:0000256" key="3">
    <source>
        <dbReference type="SAM" id="Phobius"/>
    </source>
</evidence>
<keyword evidence="3" id="KW-1133">Transmembrane helix</keyword>
<dbReference type="Gene3D" id="3.40.50.2000">
    <property type="entry name" value="Glycogen Phosphorylase B"/>
    <property type="match status" value="3"/>
</dbReference>
<dbReference type="Proteomes" id="UP001141806">
    <property type="component" value="Unassembled WGS sequence"/>
</dbReference>
<dbReference type="CDD" id="cd03784">
    <property type="entry name" value="GT1_Gtf-like"/>
    <property type="match status" value="1"/>
</dbReference>
<accession>A0A9Q0GSS0</accession>
<evidence type="ECO:0000313" key="4">
    <source>
        <dbReference type="EMBL" id="KAJ4952406.1"/>
    </source>
</evidence>
<sequence>MEETQQTTHIVILPSPGMGHLIPFIELAKRLVHLHDFSITFIIPNTNGSSSKAQKVVLDALPKRINSIFLPPVDLDDLDDEDEVKVETHIFLTMFRSIPSLRKIFKDLITATRVVTLVVDQFGTDAFDVAREFNVLPYIFIPTAAMMVSWFFLLPKFDAIYSCEYRDLPEPVTMPGCIPVHGRDFADPAQDRKNEAYKWILHHSKRYRLAEGVIVNTFIDLEPRTIKAMKEGKVPGMPPIYPVGPLTQDGANCESDQYCLRWLDDQPHGSVLFLSFGSGGALSLEQMTELALGLELSEQRFLWVVRNPSQLAVNTGYIHGGQSTDEDPFPFLPKVMLVEDSKVALRLKVGENGVIGRREIARVMKNLMQGEEGKKVRHKMRELKEAAAMVLREDGSCTQSLLEVTQIWKRHMIV</sequence>
<comment type="caution">
    <text evidence="4">The sequence shown here is derived from an EMBL/GenBank/DDBJ whole genome shotgun (WGS) entry which is preliminary data.</text>
</comment>
<keyword evidence="3" id="KW-0812">Transmembrane</keyword>
<dbReference type="GO" id="GO:0008194">
    <property type="term" value="F:UDP-glycosyltransferase activity"/>
    <property type="evidence" value="ECO:0007669"/>
    <property type="project" value="InterPro"/>
</dbReference>
<feature type="transmembrane region" description="Helical" evidence="3">
    <location>
        <begin position="135"/>
        <end position="154"/>
    </location>
</feature>
<reference evidence="4" key="1">
    <citation type="journal article" date="2023" name="Plant J.">
        <title>The genome of the king protea, Protea cynaroides.</title>
        <authorList>
            <person name="Chang J."/>
            <person name="Duong T.A."/>
            <person name="Schoeman C."/>
            <person name="Ma X."/>
            <person name="Roodt D."/>
            <person name="Barker N."/>
            <person name="Li Z."/>
            <person name="Van de Peer Y."/>
            <person name="Mizrachi E."/>
        </authorList>
    </citation>
    <scope>NUCLEOTIDE SEQUENCE</scope>
    <source>
        <tissue evidence="4">Young leaves</tissue>
    </source>
</reference>
<keyword evidence="1" id="KW-0328">Glycosyltransferase</keyword>
<evidence type="ECO:0000256" key="1">
    <source>
        <dbReference type="ARBA" id="ARBA00022676"/>
    </source>
</evidence>
<dbReference type="AlphaFoldDB" id="A0A9Q0GSS0"/>
<protein>
    <submittedName>
        <fullName evidence="4">Uncharacterized protein</fullName>
    </submittedName>
</protein>
<proteinExistence type="predicted"/>
<dbReference type="PANTHER" id="PTHR48046">
    <property type="entry name" value="UDP-GLYCOSYLTRANSFERASE 72E1"/>
    <property type="match status" value="1"/>
</dbReference>
<dbReference type="OrthoDB" id="5835829at2759"/>
<dbReference type="SUPFAM" id="SSF53756">
    <property type="entry name" value="UDP-Glycosyltransferase/glycogen phosphorylase"/>
    <property type="match status" value="1"/>
</dbReference>